<keyword evidence="3" id="KW-1185">Reference proteome</keyword>
<dbReference type="SUPFAM" id="SSF89796">
    <property type="entry name" value="CoA-transferase family III (CaiB/BaiF)"/>
    <property type="match status" value="1"/>
</dbReference>
<dbReference type="InterPro" id="IPR003673">
    <property type="entry name" value="CoA-Trfase_fam_III"/>
</dbReference>
<gene>
    <name evidence="2" type="primary">WBGene00098295</name>
</gene>
<dbReference type="Gene3D" id="3.30.1540.10">
    <property type="entry name" value="formyl-coa transferase, domain 3"/>
    <property type="match status" value="1"/>
</dbReference>
<dbReference type="Gene3D" id="3.40.50.10540">
    <property type="entry name" value="Crotonobetainyl-coa:carnitine coa-transferase, domain 1"/>
    <property type="match status" value="1"/>
</dbReference>
<reference evidence="3" key="1">
    <citation type="journal article" date="2008" name="Nat. Genet.">
        <title>The Pristionchus pacificus genome provides a unique perspective on nematode lifestyle and parasitism.</title>
        <authorList>
            <person name="Dieterich C."/>
            <person name="Clifton S.W."/>
            <person name="Schuster L.N."/>
            <person name="Chinwalla A."/>
            <person name="Delehaunty K."/>
            <person name="Dinkelacker I."/>
            <person name="Fulton L."/>
            <person name="Fulton R."/>
            <person name="Godfrey J."/>
            <person name="Minx P."/>
            <person name="Mitreva M."/>
            <person name="Roeseler W."/>
            <person name="Tian H."/>
            <person name="Witte H."/>
            <person name="Yang S.P."/>
            <person name="Wilson R.K."/>
            <person name="Sommer R.J."/>
        </authorList>
    </citation>
    <scope>NUCLEOTIDE SEQUENCE [LARGE SCALE GENOMIC DNA]</scope>
    <source>
        <strain evidence="3">PS312</strain>
    </source>
</reference>
<comment type="similarity">
    <text evidence="1">Belongs to the CoA-transferase III family.</text>
</comment>
<dbReference type="PANTHER" id="PTHR48228:SF5">
    <property type="entry name" value="ALPHA-METHYLACYL-COA RACEMASE"/>
    <property type="match status" value="1"/>
</dbReference>
<dbReference type="OrthoDB" id="5863171at2759"/>
<accession>A0A8R1U820</accession>
<sequence>MRGPTQPPGHRLLPLKGVTVLELSGLAPVPHCGMVLADFGADVTVLEKGGDIVEQRLNRGKKSVDVDLKSAEGVKRVREMCKSADVLLDPYRPGILEKLGLDPLTLMEDNPGLIVCRLTGFGQHGPLSQEAGHDINYTAMSGIMPTVAGTRKQPPWPPANLLSDFAGGGLTAAFGVVAALFQRTTNGGKGVVLDVSMTEGLAYLSTFITMYKNIDYLWTVPFAAFGSECPIYRCYETKDGKYMSVGCLEPKFTMNMLEVTGLSRYSIADVHQNAAEVVQELEKVFATKTRDEWAKIFEGKDACVAPVLDMQEVGDYPHHRAQAKLLHMIRLLFLFIFGCIPLVVPHSYLLRLFGIVQEEEINFYDRSKTNLAIDNRSVEDDVEVTAFSNRICVPGRIILCLLALSPFICAIYCTVKCCDRKAELDDLDGIFHTSKSAQFERLVEAKVIA</sequence>
<reference evidence="2" key="2">
    <citation type="submission" date="2022-06" db="UniProtKB">
        <authorList>
            <consortium name="EnsemblMetazoa"/>
        </authorList>
    </citation>
    <scope>IDENTIFICATION</scope>
    <source>
        <strain evidence="2">PS312</strain>
    </source>
</reference>
<dbReference type="PANTHER" id="PTHR48228">
    <property type="entry name" value="SUCCINYL-COA--D-CITRAMALATE COA-TRANSFERASE"/>
    <property type="match status" value="1"/>
</dbReference>
<dbReference type="GO" id="GO:0008111">
    <property type="term" value="F:alpha-methylacyl-CoA racemase activity"/>
    <property type="evidence" value="ECO:0000318"/>
    <property type="project" value="GO_Central"/>
</dbReference>
<dbReference type="InterPro" id="IPR044855">
    <property type="entry name" value="CoA-Trfase_III_dom3_sf"/>
</dbReference>
<dbReference type="InterPro" id="IPR050509">
    <property type="entry name" value="CoA-transferase_III"/>
</dbReference>
<organism evidence="2 3">
    <name type="scientific">Pristionchus pacificus</name>
    <name type="common">Parasitic nematode worm</name>
    <dbReference type="NCBI Taxonomy" id="54126"/>
    <lineage>
        <taxon>Eukaryota</taxon>
        <taxon>Metazoa</taxon>
        <taxon>Ecdysozoa</taxon>
        <taxon>Nematoda</taxon>
        <taxon>Chromadorea</taxon>
        <taxon>Rhabditida</taxon>
        <taxon>Rhabditina</taxon>
        <taxon>Diplogasteromorpha</taxon>
        <taxon>Diplogasteroidea</taxon>
        <taxon>Neodiplogasteridae</taxon>
        <taxon>Pristionchus</taxon>
    </lineage>
</organism>
<evidence type="ECO:0000313" key="3">
    <source>
        <dbReference type="Proteomes" id="UP000005239"/>
    </source>
</evidence>
<dbReference type="EnsemblMetazoa" id="PPA08741.1">
    <property type="protein sequence ID" value="PPA08741.1"/>
    <property type="gene ID" value="WBGene00098295"/>
</dbReference>
<protein>
    <submittedName>
        <fullName evidence="2">Uncharacterized protein</fullName>
    </submittedName>
</protein>
<proteinExistence type="inferred from homology"/>
<name>A0A2A6C8X8_PRIPA</name>
<evidence type="ECO:0000256" key="1">
    <source>
        <dbReference type="ARBA" id="ARBA00008383"/>
    </source>
</evidence>
<accession>A0A2A6C8X8</accession>
<dbReference type="GO" id="GO:0008206">
    <property type="term" value="P:bile acid metabolic process"/>
    <property type="evidence" value="ECO:0000318"/>
    <property type="project" value="GO_Central"/>
</dbReference>
<evidence type="ECO:0000313" key="2">
    <source>
        <dbReference type="EnsemblMetazoa" id="PPA08741.1"/>
    </source>
</evidence>
<dbReference type="Proteomes" id="UP000005239">
    <property type="component" value="Unassembled WGS sequence"/>
</dbReference>
<dbReference type="GO" id="GO:0005739">
    <property type="term" value="C:mitochondrion"/>
    <property type="evidence" value="ECO:0000318"/>
    <property type="project" value="GO_Central"/>
</dbReference>
<dbReference type="Pfam" id="PF02515">
    <property type="entry name" value="CoA_transf_3"/>
    <property type="match status" value="1"/>
</dbReference>
<dbReference type="InterPro" id="IPR023606">
    <property type="entry name" value="CoA-Trfase_III_dom_1_sf"/>
</dbReference>
<dbReference type="AlphaFoldDB" id="A0A2A6C8X8"/>